<name>A0A238BY91_9BILA</name>
<dbReference type="Proteomes" id="UP000242913">
    <property type="component" value="Unassembled WGS sequence"/>
</dbReference>
<keyword evidence="2" id="KW-1185">Reference proteome</keyword>
<reference evidence="1 2" key="1">
    <citation type="submission" date="2015-12" db="EMBL/GenBank/DDBJ databases">
        <title>Draft genome of the nematode, Onchocerca flexuosa.</title>
        <authorList>
            <person name="Mitreva M."/>
        </authorList>
    </citation>
    <scope>NUCLEOTIDE SEQUENCE [LARGE SCALE GENOMIC DNA]</scope>
    <source>
        <strain evidence="1">Red Deer</strain>
    </source>
</reference>
<organism evidence="1 2">
    <name type="scientific">Onchocerca flexuosa</name>
    <dbReference type="NCBI Taxonomy" id="387005"/>
    <lineage>
        <taxon>Eukaryota</taxon>
        <taxon>Metazoa</taxon>
        <taxon>Ecdysozoa</taxon>
        <taxon>Nematoda</taxon>
        <taxon>Chromadorea</taxon>
        <taxon>Rhabditida</taxon>
        <taxon>Spirurina</taxon>
        <taxon>Spiruromorpha</taxon>
        <taxon>Filarioidea</taxon>
        <taxon>Onchocercidae</taxon>
        <taxon>Onchocerca</taxon>
    </lineage>
</organism>
<gene>
    <name evidence="1" type="ORF">X798_02827</name>
</gene>
<evidence type="ECO:0000313" key="1">
    <source>
        <dbReference type="EMBL" id="OZC10237.1"/>
    </source>
</evidence>
<protein>
    <submittedName>
        <fullName evidence="1">Uncharacterized protein</fullName>
    </submittedName>
</protein>
<accession>A0A238BY91</accession>
<dbReference type="InterPro" id="IPR023674">
    <property type="entry name" value="Ribosomal_uL1-like"/>
</dbReference>
<evidence type="ECO:0000313" key="2">
    <source>
        <dbReference type="Proteomes" id="UP000242913"/>
    </source>
</evidence>
<dbReference type="InterPro" id="IPR016095">
    <property type="entry name" value="Ribosomal_uL1_3-a/b-sand"/>
</dbReference>
<sequence>MIKKIRLVLDKSKNQNKINKLPIILEIFVYCYRSSCSSENRGNNLIDSFGEKLFWLIKFNRFENENDFAFLKDILWTKMECNACEKAEKVSVDNAGGKDLAEVTKKVVKLDIGWCISTFDFIVKTTPIAKILSAKRMMPNLYIWYNDI</sequence>
<dbReference type="EMBL" id="KZ269988">
    <property type="protein sequence ID" value="OZC10237.1"/>
    <property type="molecule type" value="Genomic_DNA"/>
</dbReference>
<dbReference type="SUPFAM" id="SSF56808">
    <property type="entry name" value="Ribosomal protein L1"/>
    <property type="match status" value="1"/>
</dbReference>
<dbReference type="OrthoDB" id="6779746at2759"/>
<dbReference type="AlphaFoldDB" id="A0A238BY91"/>
<dbReference type="Gene3D" id="3.40.50.790">
    <property type="match status" value="1"/>
</dbReference>
<proteinExistence type="predicted"/>